<protein>
    <recommendedName>
        <fullName evidence="1">RNA-directed DNA polymerase</fullName>
        <ecNumber evidence="1">2.7.7.49</ecNumber>
    </recommendedName>
</protein>
<gene>
    <name evidence="4" type="primary">LOC115879004</name>
</gene>
<accession>A0A6J2XJM1</accession>
<proteinExistence type="predicted"/>
<dbReference type="RefSeq" id="XP_030751492.1">
    <property type="nucleotide sequence ID" value="XM_030895632.1"/>
</dbReference>
<dbReference type="InterPro" id="IPR050951">
    <property type="entry name" value="Retrovirus_Pol_polyprotein"/>
</dbReference>
<dbReference type="Pfam" id="PF17921">
    <property type="entry name" value="Integrase_H2C2"/>
    <property type="match status" value="1"/>
</dbReference>
<dbReference type="Proteomes" id="UP000504635">
    <property type="component" value="Unplaced"/>
</dbReference>
<evidence type="ECO:0000259" key="2">
    <source>
        <dbReference type="PROSITE" id="PS50994"/>
    </source>
</evidence>
<organism evidence="3 4">
    <name type="scientific">Sitophilus oryzae</name>
    <name type="common">Rice weevil</name>
    <name type="synonym">Curculio oryzae</name>
    <dbReference type="NCBI Taxonomy" id="7048"/>
    <lineage>
        <taxon>Eukaryota</taxon>
        <taxon>Metazoa</taxon>
        <taxon>Ecdysozoa</taxon>
        <taxon>Arthropoda</taxon>
        <taxon>Hexapoda</taxon>
        <taxon>Insecta</taxon>
        <taxon>Pterygota</taxon>
        <taxon>Neoptera</taxon>
        <taxon>Endopterygota</taxon>
        <taxon>Coleoptera</taxon>
        <taxon>Polyphaga</taxon>
        <taxon>Cucujiformia</taxon>
        <taxon>Curculionidae</taxon>
        <taxon>Dryophthorinae</taxon>
        <taxon>Sitophilus</taxon>
    </lineage>
</organism>
<dbReference type="GeneID" id="115879004"/>
<dbReference type="FunFam" id="1.10.340.70:FF:000004">
    <property type="entry name" value="Retrovirus-related Pol polyprotein from transposon 297-like Protein"/>
    <property type="match status" value="1"/>
</dbReference>
<dbReference type="AlphaFoldDB" id="A0A6J2XJM1"/>
<dbReference type="Gene3D" id="1.10.340.70">
    <property type="match status" value="1"/>
</dbReference>
<dbReference type="GO" id="GO:0003964">
    <property type="term" value="F:RNA-directed DNA polymerase activity"/>
    <property type="evidence" value="ECO:0007669"/>
    <property type="project" value="UniProtKB-EC"/>
</dbReference>
<dbReference type="PANTHER" id="PTHR37984">
    <property type="entry name" value="PROTEIN CBG26694"/>
    <property type="match status" value="1"/>
</dbReference>
<dbReference type="GO" id="GO:0015074">
    <property type="term" value="P:DNA integration"/>
    <property type="evidence" value="ECO:0007669"/>
    <property type="project" value="InterPro"/>
</dbReference>
<dbReference type="InParanoid" id="A0A6J2XJM1"/>
<sequence>MWGYRLIIPKKSQLNILKELHSSHMGIVKMKSLARSYVWWPNMDKDIELYVNSCKSCCIHAPNPTKNSISCWNWPKEPWTRLHADFFHMLNKNFLVIQDATSKWLECFEVNNITATTTIKVFRELFARFGLPIEVCTDNGPTFISEQFQLFLKSAGIRHLSGAPYNPETNGLEDGKRKVQSK</sequence>
<name>A0A6J2XJM1_SITOR</name>
<dbReference type="KEGG" id="soy:115879004"/>
<reference evidence="4" key="1">
    <citation type="submission" date="2025-08" db="UniProtKB">
        <authorList>
            <consortium name="RefSeq"/>
        </authorList>
    </citation>
    <scope>IDENTIFICATION</scope>
    <source>
        <tissue evidence="4">Gonads</tissue>
    </source>
</reference>
<evidence type="ECO:0000313" key="4">
    <source>
        <dbReference type="RefSeq" id="XP_030751492.1"/>
    </source>
</evidence>
<dbReference type="InterPro" id="IPR012337">
    <property type="entry name" value="RNaseH-like_sf"/>
</dbReference>
<dbReference type="InterPro" id="IPR001584">
    <property type="entry name" value="Integrase_cat-core"/>
</dbReference>
<dbReference type="Pfam" id="PF00665">
    <property type="entry name" value="rve"/>
    <property type="match status" value="1"/>
</dbReference>
<evidence type="ECO:0000256" key="1">
    <source>
        <dbReference type="ARBA" id="ARBA00012493"/>
    </source>
</evidence>
<feature type="domain" description="Integrase catalytic" evidence="2">
    <location>
        <begin position="74"/>
        <end position="182"/>
    </location>
</feature>
<dbReference type="EC" id="2.7.7.49" evidence="1"/>
<dbReference type="InterPro" id="IPR041588">
    <property type="entry name" value="Integrase_H2C2"/>
</dbReference>
<dbReference type="GO" id="GO:0003676">
    <property type="term" value="F:nucleic acid binding"/>
    <property type="evidence" value="ECO:0007669"/>
    <property type="project" value="InterPro"/>
</dbReference>
<dbReference type="InterPro" id="IPR036397">
    <property type="entry name" value="RNaseH_sf"/>
</dbReference>
<dbReference type="SUPFAM" id="SSF53098">
    <property type="entry name" value="Ribonuclease H-like"/>
    <property type="match status" value="1"/>
</dbReference>
<dbReference type="PANTHER" id="PTHR37984:SF5">
    <property type="entry name" value="PROTEIN NYNRIN-LIKE"/>
    <property type="match status" value="1"/>
</dbReference>
<keyword evidence="3" id="KW-1185">Reference proteome</keyword>
<dbReference type="OrthoDB" id="8065885at2759"/>
<dbReference type="Gene3D" id="3.30.420.10">
    <property type="entry name" value="Ribonuclease H-like superfamily/Ribonuclease H"/>
    <property type="match status" value="1"/>
</dbReference>
<dbReference type="PROSITE" id="PS50994">
    <property type="entry name" value="INTEGRASE"/>
    <property type="match status" value="1"/>
</dbReference>
<evidence type="ECO:0000313" key="3">
    <source>
        <dbReference type="Proteomes" id="UP000504635"/>
    </source>
</evidence>